<evidence type="ECO:0000313" key="2">
    <source>
        <dbReference type="Proteomes" id="UP000092445"/>
    </source>
</evidence>
<proteinExistence type="predicted"/>
<reference evidence="1" key="2">
    <citation type="submission" date="2020-05" db="UniProtKB">
        <authorList>
            <consortium name="EnsemblMetazoa"/>
        </authorList>
    </citation>
    <scope>IDENTIFICATION</scope>
    <source>
        <strain evidence="1">IAEA</strain>
    </source>
</reference>
<dbReference type="VEuPathDB" id="VectorBase:GPAI017240"/>
<keyword evidence="2" id="KW-1185">Reference proteome</keyword>
<name>A0A1A9ZJZ9_GLOPL</name>
<protein>
    <submittedName>
        <fullName evidence="1">Uncharacterized protein</fullName>
    </submittedName>
</protein>
<reference evidence="2" key="1">
    <citation type="submission" date="2014-03" db="EMBL/GenBank/DDBJ databases">
        <authorList>
            <person name="Aksoy S."/>
            <person name="Warren W."/>
            <person name="Wilson R.K."/>
        </authorList>
    </citation>
    <scope>NUCLEOTIDE SEQUENCE [LARGE SCALE GENOMIC DNA]</scope>
    <source>
        <strain evidence="2">IAEA</strain>
    </source>
</reference>
<dbReference type="AlphaFoldDB" id="A0A1A9ZJZ9"/>
<dbReference type="EnsemblMetazoa" id="GPAI017240-RA">
    <property type="protein sequence ID" value="GPAI017240-PA"/>
    <property type="gene ID" value="GPAI017240"/>
</dbReference>
<accession>A0A1A9ZJZ9</accession>
<evidence type="ECO:0000313" key="1">
    <source>
        <dbReference type="EnsemblMetazoa" id="GPAI017240-PA"/>
    </source>
</evidence>
<organism evidence="1 2">
    <name type="scientific">Glossina pallidipes</name>
    <name type="common">Tsetse fly</name>
    <dbReference type="NCBI Taxonomy" id="7398"/>
    <lineage>
        <taxon>Eukaryota</taxon>
        <taxon>Metazoa</taxon>
        <taxon>Ecdysozoa</taxon>
        <taxon>Arthropoda</taxon>
        <taxon>Hexapoda</taxon>
        <taxon>Insecta</taxon>
        <taxon>Pterygota</taxon>
        <taxon>Neoptera</taxon>
        <taxon>Endopterygota</taxon>
        <taxon>Diptera</taxon>
        <taxon>Brachycera</taxon>
        <taxon>Muscomorpha</taxon>
        <taxon>Hippoboscoidea</taxon>
        <taxon>Glossinidae</taxon>
        <taxon>Glossina</taxon>
    </lineage>
</organism>
<sequence>MRFFGQAVPVNPNAESLYPNPNKTVSDNIQSHNVFLPYLHKRAADQSICVTVEEVAEWWNEMSMEERSVLMKTAHRIGYVYHPCDRMYRVVQRLRKAIKNDYTLDTVDLTTTMREI</sequence>
<dbReference type="Proteomes" id="UP000092445">
    <property type="component" value="Unassembled WGS sequence"/>
</dbReference>